<proteinExistence type="predicted"/>
<dbReference type="AlphaFoldDB" id="A0A9J5Y694"/>
<organism evidence="2 3">
    <name type="scientific">Solanum commersonii</name>
    <name type="common">Commerson's wild potato</name>
    <name type="synonym">Commerson's nightshade</name>
    <dbReference type="NCBI Taxonomy" id="4109"/>
    <lineage>
        <taxon>Eukaryota</taxon>
        <taxon>Viridiplantae</taxon>
        <taxon>Streptophyta</taxon>
        <taxon>Embryophyta</taxon>
        <taxon>Tracheophyta</taxon>
        <taxon>Spermatophyta</taxon>
        <taxon>Magnoliopsida</taxon>
        <taxon>eudicotyledons</taxon>
        <taxon>Gunneridae</taxon>
        <taxon>Pentapetalae</taxon>
        <taxon>asterids</taxon>
        <taxon>lamiids</taxon>
        <taxon>Solanales</taxon>
        <taxon>Solanaceae</taxon>
        <taxon>Solanoideae</taxon>
        <taxon>Solaneae</taxon>
        <taxon>Solanum</taxon>
    </lineage>
</organism>
<gene>
    <name evidence="2" type="ORF">H5410_036655</name>
</gene>
<comment type="caution">
    <text evidence="2">The sequence shown here is derived from an EMBL/GenBank/DDBJ whole genome shotgun (WGS) entry which is preliminary data.</text>
</comment>
<accession>A0A9J5Y694</accession>
<keyword evidence="1" id="KW-0812">Transmembrane</keyword>
<keyword evidence="3" id="KW-1185">Reference proteome</keyword>
<reference evidence="2 3" key="1">
    <citation type="submission" date="2020-09" db="EMBL/GenBank/DDBJ databases">
        <title>De no assembly of potato wild relative species, Solanum commersonii.</title>
        <authorList>
            <person name="Cho K."/>
        </authorList>
    </citation>
    <scope>NUCLEOTIDE SEQUENCE [LARGE SCALE GENOMIC DNA]</scope>
    <source>
        <strain evidence="2">LZ3.2</strain>
        <tissue evidence="2">Leaf</tissue>
    </source>
</reference>
<protein>
    <submittedName>
        <fullName evidence="2">Uncharacterized protein</fullName>
    </submittedName>
</protein>
<dbReference type="EMBL" id="JACXVP010000007">
    <property type="protein sequence ID" value="KAG5595423.1"/>
    <property type="molecule type" value="Genomic_DNA"/>
</dbReference>
<evidence type="ECO:0000313" key="2">
    <source>
        <dbReference type="EMBL" id="KAG5595423.1"/>
    </source>
</evidence>
<name>A0A9J5Y694_SOLCO</name>
<sequence>FSSKLPWKETLSFQYSTKEDSSHIVKEKIDYLSTPLFQFVCRTFLFGFEVFLYFLKLHVKSKLDKQIETEEDHGILRDETRHMEEPL</sequence>
<keyword evidence="1" id="KW-0472">Membrane</keyword>
<keyword evidence="1" id="KW-1133">Transmembrane helix</keyword>
<evidence type="ECO:0000313" key="3">
    <source>
        <dbReference type="Proteomes" id="UP000824120"/>
    </source>
</evidence>
<dbReference type="Proteomes" id="UP000824120">
    <property type="component" value="Chromosome 7"/>
</dbReference>
<feature type="non-terminal residue" evidence="2">
    <location>
        <position position="1"/>
    </location>
</feature>
<evidence type="ECO:0000256" key="1">
    <source>
        <dbReference type="SAM" id="Phobius"/>
    </source>
</evidence>
<feature type="transmembrane region" description="Helical" evidence="1">
    <location>
        <begin position="36"/>
        <end position="55"/>
    </location>
</feature>